<evidence type="ECO:0000259" key="3">
    <source>
        <dbReference type="Pfam" id="PF00501"/>
    </source>
</evidence>
<reference evidence="5 6" key="1">
    <citation type="submission" date="2022-06" db="EMBL/GenBank/DDBJ databases">
        <title>Paraconexibacter antarcticus.</title>
        <authorList>
            <person name="Kim C.S."/>
        </authorList>
    </citation>
    <scope>NUCLEOTIDE SEQUENCE [LARGE SCALE GENOMIC DNA]</scope>
    <source>
        <strain evidence="5 6">02-257</strain>
    </source>
</reference>
<evidence type="ECO:0000313" key="6">
    <source>
        <dbReference type="Proteomes" id="UP001056035"/>
    </source>
</evidence>
<evidence type="ECO:0000313" key="5">
    <source>
        <dbReference type="EMBL" id="UTI63286.1"/>
    </source>
</evidence>
<evidence type="ECO:0000259" key="4">
    <source>
        <dbReference type="Pfam" id="PF13193"/>
    </source>
</evidence>
<feature type="domain" description="AMP-dependent synthetase/ligase" evidence="3">
    <location>
        <begin position="3"/>
        <end position="355"/>
    </location>
</feature>
<accession>A0ABY5DQU0</accession>
<keyword evidence="6" id="KW-1185">Reference proteome</keyword>
<dbReference type="Gene3D" id="3.40.50.12780">
    <property type="entry name" value="N-terminal domain of ligase-like"/>
    <property type="match status" value="1"/>
</dbReference>
<comment type="similarity">
    <text evidence="1">Belongs to the ATP-dependent AMP-binding enzyme family.</text>
</comment>
<sequence length="513" mass="55584">MPFAQHAALTPDKIAAVMGDSGRSMTFAEINDRSIQLARYLQDQGLAPGDGLALLIENRLEFYEVFWAAMRSGLLVTPVNTHLAAEEVAYILSDSWASAIITSGTLAPLAEAALTNAPSCAVRLCLDHGAPGFTDYEEAIAAQSTTPPALQPLGDFMNYSSGTTGRPKGIRRPLRDQDFAEPTVLEPLLAGIFGVGADTVYLSPAPLYHSAPLAFSTGTMALGGTVVLMPKYEPEACLRAIEQYGVTHSQWVPTMLIRLLRVPDDRRSAYDLSTHRVAIHAAAPCPPQVKVDMVEWWGPILHEYYGATELHSMTHVTSEDWLEHPGTVGRPVLGVLHICDDDGSEVPTGTPGLIYSELPEAPFEYHGDAEKTAASRHPAHANWTTVGDIGYVDREGYLYLTDRKAFMIISGGVNIYPQEIEHVLVGHPAVGDVAVFGVPHAEMGEEVVAIVEPLGTAGSDALAEELRVYAREHLAGYKVPRRVTFIDSLPRMETGKLAKGALRERFLAETVAR</sequence>
<dbReference type="Pfam" id="PF00501">
    <property type="entry name" value="AMP-binding"/>
    <property type="match status" value="1"/>
</dbReference>
<dbReference type="Pfam" id="PF13193">
    <property type="entry name" value="AMP-binding_C"/>
    <property type="match status" value="1"/>
</dbReference>
<dbReference type="PANTHER" id="PTHR43201:SF5">
    <property type="entry name" value="MEDIUM-CHAIN ACYL-COA LIGASE ACSF2, MITOCHONDRIAL"/>
    <property type="match status" value="1"/>
</dbReference>
<dbReference type="RefSeq" id="WP_254570014.1">
    <property type="nucleotide sequence ID" value="NZ_CP098502.1"/>
</dbReference>
<dbReference type="PROSITE" id="PS00455">
    <property type="entry name" value="AMP_BINDING"/>
    <property type="match status" value="1"/>
</dbReference>
<dbReference type="InterPro" id="IPR025110">
    <property type="entry name" value="AMP-bd_C"/>
</dbReference>
<dbReference type="InterPro" id="IPR000873">
    <property type="entry name" value="AMP-dep_synth/lig_dom"/>
</dbReference>
<dbReference type="InterPro" id="IPR045851">
    <property type="entry name" value="AMP-bd_C_sf"/>
</dbReference>
<proteinExistence type="inferred from homology"/>
<gene>
    <name evidence="5" type="ORF">NBH00_18235</name>
</gene>
<dbReference type="Proteomes" id="UP001056035">
    <property type="component" value="Chromosome"/>
</dbReference>
<name>A0ABY5DQU0_9ACTN</name>
<feature type="domain" description="AMP-binding enzyme C-terminal" evidence="4">
    <location>
        <begin position="419"/>
        <end position="496"/>
    </location>
</feature>
<dbReference type="PANTHER" id="PTHR43201">
    <property type="entry name" value="ACYL-COA SYNTHETASE"/>
    <property type="match status" value="1"/>
</dbReference>
<evidence type="ECO:0000256" key="2">
    <source>
        <dbReference type="ARBA" id="ARBA00022598"/>
    </source>
</evidence>
<protein>
    <submittedName>
        <fullName evidence="5">Acyl-CoA synthetase</fullName>
    </submittedName>
</protein>
<dbReference type="Gene3D" id="3.30.300.30">
    <property type="match status" value="1"/>
</dbReference>
<evidence type="ECO:0000256" key="1">
    <source>
        <dbReference type="ARBA" id="ARBA00006432"/>
    </source>
</evidence>
<organism evidence="5 6">
    <name type="scientific">Paraconexibacter antarcticus</name>
    <dbReference type="NCBI Taxonomy" id="2949664"/>
    <lineage>
        <taxon>Bacteria</taxon>
        <taxon>Bacillati</taxon>
        <taxon>Actinomycetota</taxon>
        <taxon>Thermoleophilia</taxon>
        <taxon>Solirubrobacterales</taxon>
        <taxon>Paraconexibacteraceae</taxon>
        <taxon>Paraconexibacter</taxon>
    </lineage>
</organism>
<dbReference type="InterPro" id="IPR042099">
    <property type="entry name" value="ANL_N_sf"/>
</dbReference>
<dbReference type="SUPFAM" id="SSF56801">
    <property type="entry name" value="Acetyl-CoA synthetase-like"/>
    <property type="match status" value="1"/>
</dbReference>
<dbReference type="EMBL" id="CP098502">
    <property type="protein sequence ID" value="UTI63286.1"/>
    <property type="molecule type" value="Genomic_DNA"/>
</dbReference>
<keyword evidence="2" id="KW-0436">Ligase</keyword>
<dbReference type="InterPro" id="IPR020845">
    <property type="entry name" value="AMP-binding_CS"/>
</dbReference>